<keyword evidence="2" id="KW-1185">Reference proteome</keyword>
<dbReference type="InterPro" id="IPR008948">
    <property type="entry name" value="L-Aspartase-like"/>
</dbReference>
<dbReference type="InParanoid" id="A0A7N2L2K5"/>
<dbReference type="GO" id="GO:0006108">
    <property type="term" value="P:malate metabolic process"/>
    <property type="evidence" value="ECO:0007669"/>
    <property type="project" value="TreeGrafter"/>
</dbReference>
<dbReference type="SUPFAM" id="SSF48557">
    <property type="entry name" value="L-aspartase-like"/>
    <property type="match status" value="1"/>
</dbReference>
<dbReference type="AlphaFoldDB" id="A0A7N2L2K5"/>
<dbReference type="Gene3D" id="1.20.200.10">
    <property type="entry name" value="Fumarase/aspartase (Central domain)"/>
    <property type="match status" value="1"/>
</dbReference>
<dbReference type="PANTHER" id="PTHR11444">
    <property type="entry name" value="ASPARTATEAMMONIA/ARGININOSUCCINATE/ADENYLOSUCCINATE LYASE"/>
    <property type="match status" value="1"/>
</dbReference>
<evidence type="ECO:0000313" key="2">
    <source>
        <dbReference type="Proteomes" id="UP000594261"/>
    </source>
</evidence>
<dbReference type="InterPro" id="IPR005677">
    <property type="entry name" value="Fum_hydII"/>
</dbReference>
<evidence type="ECO:0008006" key="3">
    <source>
        <dbReference type="Google" id="ProtNLM"/>
    </source>
</evidence>
<reference evidence="2" key="1">
    <citation type="journal article" date="2016" name="G3 (Bethesda)">
        <title>First Draft Assembly and Annotation of the Genome of a California Endemic Oak Quercus lobata Nee (Fagaceae).</title>
        <authorList>
            <person name="Sork V.L."/>
            <person name="Fitz-Gibbon S.T."/>
            <person name="Puiu D."/>
            <person name="Crepeau M."/>
            <person name="Gugger P.F."/>
            <person name="Sherman R."/>
            <person name="Stevens K."/>
            <person name="Langley C.H."/>
            <person name="Pellegrini M."/>
            <person name="Salzberg S.L."/>
        </authorList>
    </citation>
    <scope>NUCLEOTIDE SEQUENCE [LARGE SCALE GENOMIC DNA]</scope>
    <source>
        <strain evidence="2">cv. SW786</strain>
    </source>
</reference>
<dbReference type="PANTHER" id="PTHR11444:SF1">
    <property type="entry name" value="FUMARATE HYDRATASE, MITOCHONDRIAL"/>
    <property type="match status" value="1"/>
</dbReference>
<proteinExistence type="predicted"/>
<accession>A0A7N2L2K5</accession>
<reference evidence="1" key="2">
    <citation type="submission" date="2021-01" db="UniProtKB">
        <authorList>
            <consortium name="EnsemblPlants"/>
        </authorList>
    </citation>
    <scope>IDENTIFICATION</scope>
</reference>
<dbReference type="GO" id="GO:0005739">
    <property type="term" value="C:mitochondrion"/>
    <property type="evidence" value="ECO:0007669"/>
    <property type="project" value="TreeGrafter"/>
</dbReference>
<protein>
    <recommendedName>
        <fullName evidence="3">Fumarate hydratase</fullName>
    </recommendedName>
</protein>
<sequence>MVCAQVMGNHVAITVGGLNGHFELNAFKPMIANNLLHSLRLLGYAFASFKKNCMTGIQANRERISKLLHESLMLVTSLKPVSFYCVPLVFMWLVGNVCHKETGQPGVLVLCEPRFNGETQPGLTTCRGAAKRLIDLGLVFIPVEDAVQDTVESVKAKGCLNQKMPQS</sequence>
<dbReference type="EnsemblPlants" id="QL02p103821:mrna">
    <property type="protein sequence ID" value="QL02p103821:mrna"/>
    <property type="gene ID" value="QL02p103821"/>
</dbReference>
<dbReference type="Gramene" id="QL02p103821:mrna">
    <property type="protein sequence ID" value="QL02p103821:mrna"/>
    <property type="gene ID" value="QL02p103821"/>
</dbReference>
<evidence type="ECO:0000313" key="1">
    <source>
        <dbReference type="EnsemblPlants" id="QL02p103821:mrna"/>
    </source>
</evidence>
<dbReference type="GO" id="GO:0006106">
    <property type="term" value="P:fumarate metabolic process"/>
    <property type="evidence" value="ECO:0007669"/>
    <property type="project" value="InterPro"/>
</dbReference>
<dbReference type="Proteomes" id="UP000594261">
    <property type="component" value="Chromosome 2"/>
</dbReference>
<organism evidence="1 2">
    <name type="scientific">Quercus lobata</name>
    <name type="common">Valley oak</name>
    <dbReference type="NCBI Taxonomy" id="97700"/>
    <lineage>
        <taxon>Eukaryota</taxon>
        <taxon>Viridiplantae</taxon>
        <taxon>Streptophyta</taxon>
        <taxon>Embryophyta</taxon>
        <taxon>Tracheophyta</taxon>
        <taxon>Spermatophyta</taxon>
        <taxon>Magnoliopsida</taxon>
        <taxon>eudicotyledons</taxon>
        <taxon>Gunneridae</taxon>
        <taxon>Pentapetalae</taxon>
        <taxon>rosids</taxon>
        <taxon>fabids</taxon>
        <taxon>Fagales</taxon>
        <taxon>Fagaceae</taxon>
        <taxon>Quercus</taxon>
    </lineage>
</organism>
<dbReference type="GO" id="GO:0004333">
    <property type="term" value="F:fumarate hydratase activity"/>
    <property type="evidence" value="ECO:0007669"/>
    <property type="project" value="InterPro"/>
</dbReference>
<name>A0A7N2L2K5_QUELO</name>
<dbReference type="GO" id="GO:0006099">
    <property type="term" value="P:tricarboxylic acid cycle"/>
    <property type="evidence" value="ECO:0007669"/>
    <property type="project" value="TreeGrafter"/>
</dbReference>